<dbReference type="RefSeq" id="XP_067926646.1">
    <property type="nucleotide sequence ID" value="XM_068061378.1"/>
</dbReference>
<feature type="compositionally biased region" description="Polar residues" evidence="1">
    <location>
        <begin position="116"/>
        <end position="127"/>
    </location>
</feature>
<accession>A0A2C6LDK5</accession>
<keyword evidence="3" id="KW-1185">Reference proteome</keyword>
<dbReference type="Proteomes" id="UP000221165">
    <property type="component" value="Unassembled WGS sequence"/>
</dbReference>
<feature type="compositionally biased region" description="Basic and acidic residues" evidence="1">
    <location>
        <begin position="97"/>
        <end position="113"/>
    </location>
</feature>
<dbReference type="EMBL" id="MIGC01000470">
    <property type="protein sequence ID" value="PHJ24974.1"/>
    <property type="molecule type" value="Genomic_DNA"/>
</dbReference>
<protein>
    <submittedName>
        <fullName evidence="2">Transmembrane protein</fullName>
    </submittedName>
</protein>
<evidence type="ECO:0000256" key="1">
    <source>
        <dbReference type="SAM" id="MobiDB-lite"/>
    </source>
</evidence>
<organism evidence="2 3">
    <name type="scientific">Cystoisospora suis</name>
    <dbReference type="NCBI Taxonomy" id="483139"/>
    <lineage>
        <taxon>Eukaryota</taxon>
        <taxon>Sar</taxon>
        <taxon>Alveolata</taxon>
        <taxon>Apicomplexa</taxon>
        <taxon>Conoidasida</taxon>
        <taxon>Coccidia</taxon>
        <taxon>Eucoccidiorida</taxon>
        <taxon>Eimeriorina</taxon>
        <taxon>Sarcocystidae</taxon>
        <taxon>Cystoisospora</taxon>
    </lineage>
</organism>
<name>A0A2C6LDK5_9APIC</name>
<gene>
    <name evidence="2" type="ORF">CSUI_001172</name>
</gene>
<reference evidence="2 3" key="1">
    <citation type="journal article" date="2017" name="Int. J. Parasitol.">
        <title>The genome of the protozoan parasite Cystoisospora suis and a reverse vaccinology approach to identify vaccine candidates.</title>
        <authorList>
            <person name="Palmieri N."/>
            <person name="Shrestha A."/>
            <person name="Ruttkowski B."/>
            <person name="Beck T."/>
            <person name="Vogl C."/>
            <person name="Tomley F."/>
            <person name="Blake D.P."/>
            <person name="Joachim A."/>
        </authorList>
    </citation>
    <scope>NUCLEOTIDE SEQUENCE [LARGE SCALE GENOMIC DNA]</scope>
    <source>
        <strain evidence="2 3">Wien I</strain>
    </source>
</reference>
<evidence type="ECO:0000313" key="3">
    <source>
        <dbReference type="Proteomes" id="UP000221165"/>
    </source>
</evidence>
<keyword evidence="2" id="KW-0472">Membrane</keyword>
<dbReference type="OrthoDB" id="330007at2759"/>
<evidence type="ECO:0000313" key="2">
    <source>
        <dbReference type="EMBL" id="PHJ24974.1"/>
    </source>
</evidence>
<feature type="region of interest" description="Disordered" evidence="1">
    <location>
        <begin position="76"/>
        <end position="132"/>
    </location>
</feature>
<keyword evidence="2" id="KW-0812">Transmembrane</keyword>
<dbReference type="VEuPathDB" id="ToxoDB:CSUI_001172"/>
<proteinExistence type="predicted"/>
<comment type="caution">
    <text evidence="2">The sequence shown here is derived from an EMBL/GenBank/DDBJ whole genome shotgun (WGS) entry which is preliminary data.</text>
</comment>
<dbReference type="AlphaFoldDB" id="A0A2C6LDK5"/>
<dbReference type="GeneID" id="94424589"/>
<sequence length="549" mass="61340">MTRVTRIPGLLVGASLTLLVFSSYLHKGEAHQSLQQLFANLTSREAIISRINELRAGENGTSSDLDMKTLCQGAGSNKTTFSEEEDLDISTASEDSVETREQNVQKRSDDRRAALSSYTSDGSSFIKSDQEHSKKFRDNAKQHLEEVLGSSVKGHTVFQLGVSMGALELAKKAKKVIILEKDAEACNKFLTSSPSVCRLDQTVHLFCMKPNDLDARASNEALFSMAQSLIQDQFEDVPLDVLIIGGSYPVAAAAKLFPEIDQSTTVVMQHRLTREARKALSELFREDLLLLPDEMDPKNAASTTVLLLKKKYVQPPSADHWLTYTTSEWRMEADESALSRFNQLIEEILKMIETTRRQDVTSDLVPTEKSRLAVLARGFRAHHHVANDKEREANVKFINELETIVNKHRSEAMVQTAHIAEMLDALSKRLKEIAAEVRKASSLEDYFAPLENAIATLSEAKRPLLQDMLNDFIASTQRLETSSDLVDTLTDMLELLNPNLYKTTDHLGRFLHALRIGVSSLNDTQDSEILVADMEKTVFKDIDRSAIKA</sequence>